<gene>
    <name evidence="7" type="ORF">JWV37_04500</name>
</gene>
<comment type="caution">
    <text evidence="7">The sequence shown here is derived from an EMBL/GenBank/DDBJ whole genome shotgun (WGS) entry which is preliminary data.</text>
</comment>
<dbReference type="InterPro" id="IPR029753">
    <property type="entry name" value="D-isomer_DH_CS"/>
</dbReference>
<keyword evidence="2 4" id="KW-0560">Oxidoreductase</keyword>
<dbReference type="SUPFAM" id="SSF51735">
    <property type="entry name" value="NAD(P)-binding Rossmann-fold domains"/>
    <property type="match status" value="1"/>
</dbReference>
<sequence length="313" mass="34122">MKLVLLDAKTLGKDADLKVFECFGETVSYETTLPEQTVSRLEGATVAITNKVKIGKAVMEACPQLKLICITATGTDNIDLETAKALGIEVKNVAGYSTHSVAQHTFALVLELLTHVSYYDGFVKNDGWVQSPIFTHIDNPIREIHGKNWGIIGLGAIGRQVAQIATAFGATVCYHSASGSKREEPYPHKSLEALLKECDIVSIHAPFNAHTQGLISAKELSWMRQDALLINVGRGGIVDEVALKEALEAQKIYAGFDVLAIEPMDPNAPLRSLTCKERLVLTPHVAWASIEARTTLIGLVVKNIETFLRSYRG</sequence>
<feature type="domain" description="D-isomer specific 2-hydroxyacid dehydrogenase NAD-binding" evidence="6">
    <location>
        <begin position="106"/>
        <end position="286"/>
    </location>
</feature>
<dbReference type="CDD" id="cd12162">
    <property type="entry name" value="2-Hacid_dh_4"/>
    <property type="match status" value="1"/>
</dbReference>
<dbReference type="PANTHER" id="PTHR43761">
    <property type="entry name" value="D-ISOMER SPECIFIC 2-HYDROXYACID DEHYDROGENASE FAMILY PROTEIN (AFU_ORTHOLOGUE AFUA_1G13630)"/>
    <property type="match status" value="1"/>
</dbReference>
<dbReference type="RefSeq" id="WP_205458587.1">
    <property type="nucleotide sequence ID" value="NZ_JAFHKK010000007.1"/>
</dbReference>
<evidence type="ECO:0000313" key="7">
    <source>
        <dbReference type="EMBL" id="MBN2964035.1"/>
    </source>
</evidence>
<dbReference type="InterPro" id="IPR006140">
    <property type="entry name" value="D-isomer_DH_NAD-bd"/>
</dbReference>
<feature type="domain" description="D-isomer specific 2-hydroxyacid dehydrogenase catalytic" evidence="5">
    <location>
        <begin position="13"/>
        <end position="310"/>
    </location>
</feature>
<evidence type="ECO:0000256" key="4">
    <source>
        <dbReference type="RuleBase" id="RU003719"/>
    </source>
</evidence>
<dbReference type="PROSITE" id="PS00671">
    <property type="entry name" value="D_2_HYDROXYACID_DH_3"/>
    <property type="match status" value="1"/>
</dbReference>
<comment type="similarity">
    <text evidence="1 4">Belongs to the D-isomer specific 2-hydroxyacid dehydrogenase family.</text>
</comment>
<dbReference type="EMBL" id="JAFHKK010000007">
    <property type="protein sequence ID" value="MBN2964035.1"/>
    <property type="molecule type" value="Genomic_DNA"/>
</dbReference>
<keyword evidence="3" id="KW-0520">NAD</keyword>
<dbReference type="Pfam" id="PF00389">
    <property type="entry name" value="2-Hacid_dh"/>
    <property type="match status" value="1"/>
</dbReference>
<protein>
    <submittedName>
        <fullName evidence="7">D-2-hydroxyacid dehydrogenase</fullName>
    </submittedName>
</protein>
<keyword evidence="8" id="KW-1185">Reference proteome</keyword>
<evidence type="ECO:0000256" key="2">
    <source>
        <dbReference type="ARBA" id="ARBA00023002"/>
    </source>
</evidence>
<accession>A0ABS2WR74</accession>
<dbReference type="NCBIfam" id="NF006263">
    <property type="entry name" value="PRK08410.1"/>
    <property type="match status" value="1"/>
</dbReference>
<organism evidence="7 8">
    <name type="scientific">Sulfurospirillum tamanense</name>
    <dbReference type="NCBI Taxonomy" id="2813362"/>
    <lineage>
        <taxon>Bacteria</taxon>
        <taxon>Pseudomonadati</taxon>
        <taxon>Campylobacterota</taxon>
        <taxon>Epsilonproteobacteria</taxon>
        <taxon>Campylobacterales</taxon>
        <taxon>Sulfurospirillaceae</taxon>
        <taxon>Sulfurospirillum</taxon>
    </lineage>
</organism>
<dbReference type="Pfam" id="PF02826">
    <property type="entry name" value="2-Hacid_dh_C"/>
    <property type="match status" value="1"/>
</dbReference>
<dbReference type="SUPFAM" id="SSF52283">
    <property type="entry name" value="Formate/glycerate dehydrogenase catalytic domain-like"/>
    <property type="match status" value="1"/>
</dbReference>
<name>A0ABS2WR74_9BACT</name>
<reference evidence="7 8" key="2">
    <citation type="submission" date="2021-02" db="EMBL/GenBank/DDBJ databases">
        <title>Sulfurospirillum tamanensis sp. nov.</title>
        <authorList>
            <person name="Frolova A."/>
            <person name="Merkel A."/>
            <person name="Slobodkin A."/>
        </authorList>
    </citation>
    <scope>NUCLEOTIDE SEQUENCE [LARGE SCALE GENOMIC DNA]</scope>
    <source>
        <strain evidence="7 8">T05b</strain>
    </source>
</reference>
<evidence type="ECO:0000259" key="6">
    <source>
        <dbReference type="Pfam" id="PF02826"/>
    </source>
</evidence>
<proteinExistence type="inferred from homology"/>
<dbReference type="InterPro" id="IPR050418">
    <property type="entry name" value="D-iso_2-hydroxyacid_DH_PdxB"/>
</dbReference>
<evidence type="ECO:0000256" key="3">
    <source>
        <dbReference type="ARBA" id="ARBA00023027"/>
    </source>
</evidence>
<evidence type="ECO:0000256" key="1">
    <source>
        <dbReference type="ARBA" id="ARBA00005854"/>
    </source>
</evidence>
<dbReference type="Proteomes" id="UP000703590">
    <property type="component" value="Unassembled WGS sequence"/>
</dbReference>
<dbReference type="Gene3D" id="3.40.50.720">
    <property type="entry name" value="NAD(P)-binding Rossmann-like Domain"/>
    <property type="match status" value="2"/>
</dbReference>
<evidence type="ECO:0000259" key="5">
    <source>
        <dbReference type="Pfam" id="PF00389"/>
    </source>
</evidence>
<dbReference type="PROSITE" id="PS00670">
    <property type="entry name" value="D_2_HYDROXYACID_DH_2"/>
    <property type="match status" value="1"/>
</dbReference>
<evidence type="ECO:0000313" key="8">
    <source>
        <dbReference type="Proteomes" id="UP000703590"/>
    </source>
</evidence>
<dbReference type="InterPro" id="IPR036291">
    <property type="entry name" value="NAD(P)-bd_dom_sf"/>
</dbReference>
<dbReference type="InterPro" id="IPR006139">
    <property type="entry name" value="D-isomer_2_OHA_DH_cat_dom"/>
</dbReference>
<reference evidence="8" key="1">
    <citation type="submission" date="2021-02" db="EMBL/GenBank/DDBJ databases">
        <title>Sulfurospirillum tamanensis sp. nov.</title>
        <authorList>
            <person name="Merkel A.Y."/>
        </authorList>
    </citation>
    <scope>NUCLEOTIDE SEQUENCE [LARGE SCALE GENOMIC DNA]</scope>
    <source>
        <strain evidence="8">T05b</strain>
    </source>
</reference>
<reference evidence="7 8" key="3">
    <citation type="submission" date="2021-02" db="EMBL/GenBank/DDBJ databases">
        <authorList>
            <person name="Merkel A.Y."/>
        </authorList>
    </citation>
    <scope>NUCLEOTIDE SEQUENCE [LARGE SCALE GENOMIC DNA]</scope>
    <source>
        <strain evidence="7 8">T05b</strain>
    </source>
</reference>
<dbReference type="PANTHER" id="PTHR43761:SF1">
    <property type="entry name" value="D-ISOMER SPECIFIC 2-HYDROXYACID DEHYDROGENASE CATALYTIC DOMAIN-CONTAINING PROTEIN-RELATED"/>
    <property type="match status" value="1"/>
</dbReference>